<keyword evidence="7" id="KW-1185">Reference proteome</keyword>
<organism evidence="6 7">
    <name type="scientific">Methylobacterium crusticola</name>
    <dbReference type="NCBI Taxonomy" id="1697972"/>
    <lineage>
        <taxon>Bacteria</taxon>
        <taxon>Pseudomonadati</taxon>
        <taxon>Pseudomonadota</taxon>
        <taxon>Alphaproteobacteria</taxon>
        <taxon>Hyphomicrobiales</taxon>
        <taxon>Methylobacteriaceae</taxon>
        <taxon>Methylobacterium</taxon>
    </lineage>
</organism>
<protein>
    <submittedName>
        <fullName evidence="6">Sialic acid-binding periplasmic protein SiaP</fullName>
    </submittedName>
</protein>
<evidence type="ECO:0000256" key="5">
    <source>
        <dbReference type="SAM" id="SignalP"/>
    </source>
</evidence>
<keyword evidence="4 5" id="KW-0732">Signal</keyword>
<dbReference type="InterPro" id="IPR006311">
    <property type="entry name" value="TAT_signal"/>
</dbReference>
<sequence>MAKKMKRRTFLGAVAGATSVASFAILTEKSKAAEFEYKIGNDNNDAHPLNVRLKEAAENIKTETGGRLVFNIFTNSQLGGQTDMLSQLRSGGLQCFNISPLILATLVPAASISGVAFAFKDFETAFRAMDGDLGENVRAAISKSGIDSFKSIWNNGYRQVMTSAKPVLKPDDLRNLKLRVPVSPMWLSTFKSLGAVPATINWSETYSALQTKIVDGLDTSLPNADLAKIYEVQKYCAMTNHMWDGYLFLRNRRAWAALPSDLQQIAERNFESACMAQRKDYEALEKALRQQLEAKGLKFTDPNPDDFRDVLKTAGFYTQWHKQFGDEAWSVLEKYAGVLS</sequence>
<comment type="subcellular location">
    <subcellularLocation>
        <location evidence="1">Cell envelope</location>
    </subcellularLocation>
</comment>
<dbReference type="Pfam" id="PF03480">
    <property type="entry name" value="DctP"/>
    <property type="match status" value="1"/>
</dbReference>
<evidence type="ECO:0000256" key="4">
    <source>
        <dbReference type="ARBA" id="ARBA00022729"/>
    </source>
</evidence>
<dbReference type="EMBL" id="BPQH01000002">
    <property type="protein sequence ID" value="GJD47803.1"/>
    <property type="molecule type" value="Genomic_DNA"/>
</dbReference>
<dbReference type="PIRSF" id="PIRSF006470">
    <property type="entry name" value="DctB"/>
    <property type="match status" value="1"/>
</dbReference>
<dbReference type="InterPro" id="IPR004682">
    <property type="entry name" value="TRAP_DctP"/>
</dbReference>
<dbReference type="Proteomes" id="UP001055167">
    <property type="component" value="Unassembled WGS sequence"/>
</dbReference>
<dbReference type="Gene3D" id="3.40.190.170">
    <property type="entry name" value="Bacterial extracellular solute-binding protein, family 7"/>
    <property type="match status" value="1"/>
</dbReference>
<keyword evidence="3" id="KW-0813">Transport</keyword>
<dbReference type="InterPro" id="IPR038404">
    <property type="entry name" value="TRAP_DctP_sf"/>
</dbReference>
<dbReference type="PANTHER" id="PTHR33376:SF4">
    <property type="entry name" value="SIALIC ACID-BINDING PERIPLASMIC PROTEIN SIAP"/>
    <property type="match status" value="1"/>
</dbReference>
<feature type="signal peptide" evidence="5">
    <location>
        <begin position="1"/>
        <end position="24"/>
    </location>
</feature>
<evidence type="ECO:0000313" key="7">
    <source>
        <dbReference type="Proteomes" id="UP001055167"/>
    </source>
</evidence>
<dbReference type="NCBIfam" id="NF037995">
    <property type="entry name" value="TRAP_S1"/>
    <property type="match status" value="1"/>
</dbReference>
<dbReference type="PROSITE" id="PS51318">
    <property type="entry name" value="TAT"/>
    <property type="match status" value="1"/>
</dbReference>
<evidence type="ECO:0000313" key="6">
    <source>
        <dbReference type="EMBL" id="GJD47803.1"/>
    </source>
</evidence>
<dbReference type="RefSeq" id="WP_238312799.1">
    <property type="nucleotide sequence ID" value="NZ_BPQH01000002.1"/>
</dbReference>
<comment type="similarity">
    <text evidence="2">Belongs to the bacterial solute-binding protein 7 family.</text>
</comment>
<feature type="chain" id="PRO_5046853580" evidence="5">
    <location>
        <begin position="25"/>
        <end position="340"/>
    </location>
</feature>
<evidence type="ECO:0000256" key="3">
    <source>
        <dbReference type="ARBA" id="ARBA00022448"/>
    </source>
</evidence>
<reference evidence="6" key="1">
    <citation type="journal article" date="2021" name="Front. Microbiol.">
        <title>Comprehensive Comparative Genomics and Phenotyping of Methylobacterium Species.</title>
        <authorList>
            <person name="Alessa O."/>
            <person name="Ogura Y."/>
            <person name="Fujitani Y."/>
            <person name="Takami H."/>
            <person name="Hayashi T."/>
            <person name="Sahin N."/>
            <person name="Tani A."/>
        </authorList>
    </citation>
    <scope>NUCLEOTIDE SEQUENCE</scope>
    <source>
        <strain evidence="6">KCTC 52305</strain>
    </source>
</reference>
<evidence type="ECO:0000256" key="1">
    <source>
        <dbReference type="ARBA" id="ARBA00004196"/>
    </source>
</evidence>
<dbReference type="PANTHER" id="PTHR33376">
    <property type="match status" value="1"/>
</dbReference>
<name>A0ABQ4QR98_9HYPH</name>
<reference evidence="6" key="2">
    <citation type="submission" date="2021-08" db="EMBL/GenBank/DDBJ databases">
        <authorList>
            <person name="Tani A."/>
            <person name="Ola A."/>
            <person name="Ogura Y."/>
            <person name="Katsura K."/>
            <person name="Hayashi T."/>
        </authorList>
    </citation>
    <scope>NUCLEOTIDE SEQUENCE</scope>
    <source>
        <strain evidence="6">KCTC 52305</strain>
    </source>
</reference>
<proteinExistence type="inferred from homology"/>
<evidence type="ECO:0000256" key="2">
    <source>
        <dbReference type="ARBA" id="ARBA00009023"/>
    </source>
</evidence>
<dbReference type="NCBIfam" id="TIGR00787">
    <property type="entry name" value="dctP"/>
    <property type="match status" value="1"/>
</dbReference>
<comment type="caution">
    <text evidence="6">The sequence shown here is derived from an EMBL/GenBank/DDBJ whole genome shotgun (WGS) entry which is preliminary data.</text>
</comment>
<gene>
    <name evidence="6" type="primary">siaP_1</name>
    <name evidence="6" type="ORF">OPKNFCMD_0514</name>
</gene>
<dbReference type="CDD" id="cd13603">
    <property type="entry name" value="PBP2_TRAP_Siap_TeaA_like"/>
    <property type="match status" value="1"/>
</dbReference>
<dbReference type="InterPro" id="IPR018389">
    <property type="entry name" value="DctP_fam"/>
</dbReference>
<accession>A0ABQ4QR98</accession>